<keyword evidence="10" id="KW-1185">Reference proteome</keyword>
<evidence type="ECO:0000259" key="8">
    <source>
        <dbReference type="PROSITE" id="PS51294"/>
    </source>
</evidence>
<dbReference type="CDD" id="cd00167">
    <property type="entry name" value="SANT"/>
    <property type="match status" value="2"/>
</dbReference>
<evidence type="ECO:0000256" key="3">
    <source>
        <dbReference type="ARBA" id="ARBA00023015"/>
    </source>
</evidence>
<evidence type="ECO:0000259" key="7">
    <source>
        <dbReference type="PROSITE" id="PS50090"/>
    </source>
</evidence>
<reference evidence="9 10" key="1">
    <citation type="submission" date="2024-01" db="EMBL/GenBank/DDBJ databases">
        <title>The complete chloroplast genome sequence of Lithospermum erythrorhizon: insights into the phylogenetic relationship among Boraginaceae species and the maternal lineages of purple gromwells.</title>
        <authorList>
            <person name="Okada T."/>
            <person name="Watanabe K."/>
        </authorList>
    </citation>
    <scope>NUCLEOTIDE SEQUENCE [LARGE SCALE GENOMIC DNA]</scope>
</reference>
<dbReference type="InterPro" id="IPR001005">
    <property type="entry name" value="SANT/Myb"/>
</dbReference>
<dbReference type="EMBL" id="BAABME010001325">
    <property type="protein sequence ID" value="GAA0148949.1"/>
    <property type="molecule type" value="Genomic_DNA"/>
</dbReference>
<dbReference type="GO" id="GO:0005634">
    <property type="term" value="C:nucleus"/>
    <property type="evidence" value="ECO:0007669"/>
    <property type="project" value="UniProtKB-SubCell"/>
</dbReference>
<keyword evidence="3" id="KW-0805">Transcription regulation</keyword>
<evidence type="ECO:0000256" key="5">
    <source>
        <dbReference type="ARBA" id="ARBA00023163"/>
    </source>
</evidence>
<dbReference type="SMART" id="SM00717">
    <property type="entry name" value="SANT"/>
    <property type="match status" value="2"/>
</dbReference>
<keyword evidence="2" id="KW-0677">Repeat</keyword>
<dbReference type="PANTHER" id="PTHR48000">
    <property type="entry name" value="OS09G0431300 PROTEIN"/>
    <property type="match status" value="1"/>
</dbReference>
<keyword evidence="6" id="KW-0539">Nucleus</keyword>
<dbReference type="Gene3D" id="1.10.10.60">
    <property type="entry name" value="Homeodomain-like"/>
    <property type="match status" value="2"/>
</dbReference>
<dbReference type="InterPro" id="IPR017930">
    <property type="entry name" value="Myb_dom"/>
</dbReference>
<dbReference type="SUPFAM" id="SSF46689">
    <property type="entry name" value="Homeodomain-like"/>
    <property type="match status" value="1"/>
</dbReference>
<evidence type="ECO:0000256" key="2">
    <source>
        <dbReference type="ARBA" id="ARBA00022737"/>
    </source>
</evidence>
<dbReference type="FunFam" id="1.10.10.60:FF:000015">
    <property type="entry name" value="Transcription factor RAX3"/>
    <property type="match status" value="1"/>
</dbReference>
<comment type="subcellular location">
    <subcellularLocation>
        <location evidence="1">Nucleus</location>
    </subcellularLocation>
</comment>
<feature type="domain" description="HTH myb-type" evidence="8">
    <location>
        <begin position="9"/>
        <end position="62"/>
    </location>
</feature>
<dbReference type="FunFam" id="1.10.10.60:FF:000222">
    <property type="entry name" value="Transcription factor MYB36"/>
    <property type="match status" value="1"/>
</dbReference>
<evidence type="ECO:0000256" key="1">
    <source>
        <dbReference type="ARBA" id="ARBA00004123"/>
    </source>
</evidence>
<protein>
    <submittedName>
        <fullName evidence="9">Uncharacterized protein</fullName>
    </submittedName>
</protein>
<sequence length="341" mass="38795">MGRAPCCDKANVKKGPWSAEEDAKLKEFIGKYGTGGNWISLPQKAGLRRCGKSCRLRWLNYLRPNIKHGEFSEEEDNIICTLYANIGSRWSIIASQLPGRTDNDIKNYWNTKLKKKLMGINYPSNQRKTTQQFQSSLQPTSQIQAQSTMMPTLSQLFTDCSPFSTHHLQANPPSSGFESSNPLSNFLFNNTNCSTTPLFNQYYGFEMQDGLMNLGRYNNMVMFGGNNEAASCSSSDGSCSQMSFGNMNEIKQENMSYLHQSYPLTNGYEDEQKFILDYGSTNCGEGYFGNPNQYPVLQDYDNLEEVKQLISRSRISNNNNSGSFYFNNDENKTYQRTMYFD</sequence>
<organism evidence="9 10">
    <name type="scientific">Lithospermum erythrorhizon</name>
    <name type="common">Purple gromwell</name>
    <name type="synonym">Lithospermum officinale var. erythrorhizon</name>
    <dbReference type="NCBI Taxonomy" id="34254"/>
    <lineage>
        <taxon>Eukaryota</taxon>
        <taxon>Viridiplantae</taxon>
        <taxon>Streptophyta</taxon>
        <taxon>Embryophyta</taxon>
        <taxon>Tracheophyta</taxon>
        <taxon>Spermatophyta</taxon>
        <taxon>Magnoliopsida</taxon>
        <taxon>eudicotyledons</taxon>
        <taxon>Gunneridae</taxon>
        <taxon>Pentapetalae</taxon>
        <taxon>asterids</taxon>
        <taxon>lamiids</taxon>
        <taxon>Boraginales</taxon>
        <taxon>Boraginaceae</taxon>
        <taxon>Boraginoideae</taxon>
        <taxon>Lithospermeae</taxon>
        <taxon>Lithospermum</taxon>
    </lineage>
</organism>
<feature type="domain" description="HTH myb-type" evidence="8">
    <location>
        <begin position="63"/>
        <end position="117"/>
    </location>
</feature>
<feature type="domain" description="Myb-like" evidence="7">
    <location>
        <begin position="63"/>
        <end position="113"/>
    </location>
</feature>
<accession>A0AAV3PBC1</accession>
<dbReference type="PROSITE" id="PS51294">
    <property type="entry name" value="HTH_MYB"/>
    <property type="match status" value="2"/>
</dbReference>
<evidence type="ECO:0000313" key="9">
    <source>
        <dbReference type="EMBL" id="GAA0148949.1"/>
    </source>
</evidence>
<dbReference type="PANTHER" id="PTHR48000:SF8">
    <property type="entry name" value="TRANSCRIPTION FACTOR RAX2-LIKE"/>
    <property type="match status" value="1"/>
</dbReference>
<proteinExistence type="predicted"/>
<dbReference type="Proteomes" id="UP001454036">
    <property type="component" value="Unassembled WGS sequence"/>
</dbReference>
<keyword evidence="4" id="KW-0238">DNA-binding</keyword>
<evidence type="ECO:0000256" key="4">
    <source>
        <dbReference type="ARBA" id="ARBA00023125"/>
    </source>
</evidence>
<evidence type="ECO:0000313" key="10">
    <source>
        <dbReference type="Proteomes" id="UP001454036"/>
    </source>
</evidence>
<comment type="caution">
    <text evidence="9">The sequence shown here is derived from an EMBL/GenBank/DDBJ whole genome shotgun (WGS) entry which is preliminary data.</text>
</comment>
<dbReference type="InterPro" id="IPR009057">
    <property type="entry name" value="Homeodomain-like_sf"/>
</dbReference>
<keyword evidence="5" id="KW-0804">Transcription</keyword>
<evidence type="ECO:0000256" key="6">
    <source>
        <dbReference type="ARBA" id="ARBA00023242"/>
    </source>
</evidence>
<dbReference type="GO" id="GO:0003677">
    <property type="term" value="F:DNA binding"/>
    <property type="evidence" value="ECO:0007669"/>
    <property type="project" value="UniProtKB-KW"/>
</dbReference>
<dbReference type="Pfam" id="PF00249">
    <property type="entry name" value="Myb_DNA-binding"/>
    <property type="match status" value="2"/>
</dbReference>
<feature type="domain" description="Myb-like" evidence="7">
    <location>
        <begin position="9"/>
        <end position="62"/>
    </location>
</feature>
<name>A0AAV3PBC1_LITER</name>
<dbReference type="AlphaFoldDB" id="A0AAV3PBC1"/>
<gene>
    <name evidence="9" type="ORF">LIER_08252</name>
</gene>
<dbReference type="PROSITE" id="PS50090">
    <property type="entry name" value="MYB_LIKE"/>
    <property type="match status" value="2"/>
</dbReference>